<organism evidence="12 13">
    <name type="scientific">Geothrix rubra</name>
    <dbReference type="NCBI Taxonomy" id="2927977"/>
    <lineage>
        <taxon>Bacteria</taxon>
        <taxon>Pseudomonadati</taxon>
        <taxon>Acidobacteriota</taxon>
        <taxon>Holophagae</taxon>
        <taxon>Holophagales</taxon>
        <taxon>Holophagaceae</taxon>
        <taxon>Geothrix</taxon>
    </lineage>
</organism>
<dbReference type="Gene3D" id="3.30.565.10">
    <property type="entry name" value="Histidine kinase-like ATPase, C-terminal domain"/>
    <property type="match status" value="1"/>
</dbReference>
<evidence type="ECO:0000256" key="1">
    <source>
        <dbReference type="ARBA" id="ARBA00000085"/>
    </source>
</evidence>
<evidence type="ECO:0000256" key="4">
    <source>
        <dbReference type="ARBA" id="ARBA00022553"/>
    </source>
</evidence>
<comment type="catalytic activity">
    <reaction evidence="1">
        <text>ATP + protein L-histidine = ADP + protein N-phospho-L-histidine.</text>
        <dbReference type="EC" id="2.7.13.3"/>
    </reaction>
</comment>
<feature type="transmembrane region" description="Helical" evidence="8">
    <location>
        <begin position="165"/>
        <end position="187"/>
    </location>
</feature>
<dbReference type="PROSITE" id="PS50109">
    <property type="entry name" value="HIS_KIN"/>
    <property type="match status" value="1"/>
</dbReference>
<dbReference type="InterPro" id="IPR036097">
    <property type="entry name" value="HisK_dim/P_sf"/>
</dbReference>
<dbReference type="SMART" id="SM00304">
    <property type="entry name" value="HAMP"/>
    <property type="match status" value="1"/>
</dbReference>
<feature type="domain" description="Response regulatory" evidence="10">
    <location>
        <begin position="659"/>
        <end position="776"/>
    </location>
</feature>
<reference evidence="12 13" key="1">
    <citation type="journal article" date="2023" name="Antonie Van Leeuwenhoek">
        <title>Mesoterricola silvestris gen. nov., sp. nov., Mesoterricola sediminis sp. nov., Geothrix oryzae sp. nov., Geothrix edaphica sp. nov., Geothrix rubra sp. nov., and Geothrix limicola sp. nov., six novel members of Acidobacteriota isolated from soils.</title>
        <authorList>
            <person name="Itoh H."/>
            <person name="Sugisawa Y."/>
            <person name="Mise K."/>
            <person name="Xu Z."/>
            <person name="Kuniyasu M."/>
            <person name="Ushijima N."/>
            <person name="Kawano K."/>
            <person name="Kobayashi E."/>
            <person name="Shiratori Y."/>
            <person name="Masuda Y."/>
            <person name="Senoo K."/>
        </authorList>
    </citation>
    <scope>NUCLEOTIDE SEQUENCE [LARGE SCALE GENOMIC DNA]</scope>
    <source>
        <strain evidence="12 13">Red803</strain>
    </source>
</reference>
<dbReference type="SUPFAM" id="SSF47384">
    <property type="entry name" value="Homodimeric domain of signal transducing histidine kinase"/>
    <property type="match status" value="1"/>
</dbReference>
<feature type="domain" description="HAMP" evidence="11">
    <location>
        <begin position="192"/>
        <end position="245"/>
    </location>
</feature>
<dbReference type="InterPro" id="IPR003661">
    <property type="entry name" value="HisK_dim/P_dom"/>
</dbReference>
<dbReference type="EC" id="2.7.13.3" evidence="3"/>
<feature type="domain" description="Response regulatory" evidence="10">
    <location>
        <begin position="539"/>
        <end position="652"/>
    </location>
</feature>
<comment type="subcellular location">
    <subcellularLocation>
        <location evidence="2">Membrane</location>
    </subcellularLocation>
</comment>
<dbReference type="Pfam" id="PF00072">
    <property type="entry name" value="Response_reg"/>
    <property type="match status" value="2"/>
</dbReference>
<evidence type="ECO:0000313" key="12">
    <source>
        <dbReference type="EMBL" id="GLH70580.1"/>
    </source>
</evidence>
<dbReference type="SMART" id="SM00448">
    <property type="entry name" value="REC"/>
    <property type="match status" value="2"/>
</dbReference>
<keyword evidence="13" id="KW-1185">Reference proteome</keyword>
<dbReference type="CDD" id="cd00082">
    <property type="entry name" value="HisKA"/>
    <property type="match status" value="1"/>
</dbReference>
<dbReference type="PROSITE" id="PS50110">
    <property type="entry name" value="RESPONSE_REGULATORY"/>
    <property type="match status" value="2"/>
</dbReference>
<dbReference type="Gene3D" id="3.40.50.2300">
    <property type="match status" value="2"/>
</dbReference>
<dbReference type="InterPro" id="IPR033417">
    <property type="entry name" value="CHASE8"/>
</dbReference>
<dbReference type="Proteomes" id="UP001165089">
    <property type="component" value="Unassembled WGS sequence"/>
</dbReference>
<evidence type="ECO:0000256" key="7">
    <source>
        <dbReference type="PROSITE-ProRule" id="PRU00169"/>
    </source>
</evidence>
<name>A0ABQ5Q8Y8_9BACT</name>
<dbReference type="CDD" id="cd16922">
    <property type="entry name" value="HATPase_EvgS-ArcB-TorS-like"/>
    <property type="match status" value="1"/>
</dbReference>
<keyword evidence="8" id="KW-0472">Membrane</keyword>
<dbReference type="PANTHER" id="PTHR43047">
    <property type="entry name" value="TWO-COMPONENT HISTIDINE PROTEIN KINASE"/>
    <property type="match status" value="1"/>
</dbReference>
<comment type="caution">
    <text evidence="12">The sequence shown here is derived from an EMBL/GenBank/DDBJ whole genome shotgun (WGS) entry which is preliminary data.</text>
</comment>
<dbReference type="CDD" id="cd06225">
    <property type="entry name" value="HAMP"/>
    <property type="match status" value="1"/>
</dbReference>
<dbReference type="RefSeq" id="WP_285725939.1">
    <property type="nucleotide sequence ID" value="NZ_BSDD01000004.1"/>
</dbReference>
<dbReference type="SUPFAM" id="SSF55874">
    <property type="entry name" value="ATPase domain of HSP90 chaperone/DNA topoisomerase II/histidine kinase"/>
    <property type="match status" value="1"/>
</dbReference>
<dbReference type="InterPro" id="IPR004358">
    <property type="entry name" value="Sig_transdc_His_kin-like_C"/>
</dbReference>
<dbReference type="PANTHER" id="PTHR43047:SF72">
    <property type="entry name" value="OSMOSENSING HISTIDINE PROTEIN KINASE SLN1"/>
    <property type="match status" value="1"/>
</dbReference>
<keyword evidence="4 7" id="KW-0597">Phosphoprotein</keyword>
<keyword evidence="8" id="KW-1133">Transmembrane helix</keyword>
<evidence type="ECO:0000256" key="5">
    <source>
        <dbReference type="ARBA" id="ARBA00022679"/>
    </source>
</evidence>
<dbReference type="SMART" id="SM00388">
    <property type="entry name" value="HisKA"/>
    <property type="match status" value="1"/>
</dbReference>
<dbReference type="InterPro" id="IPR005467">
    <property type="entry name" value="His_kinase_dom"/>
</dbReference>
<evidence type="ECO:0000259" key="11">
    <source>
        <dbReference type="PROSITE" id="PS50885"/>
    </source>
</evidence>
<evidence type="ECO:0000256" key="6">
    <source>
        <dbReference type="ARBA" id="ARBA00022777"/>
    </source>
</evidence>
<evidence type="ECO:0000256" key="2">
    <source>
        <dbReference type="ARBA" id="ARBA00004370"/>
    </source>
</evidence>
<dbReference type="Pfam" id="PF17152">
    <property type="entry name" value="CHASE8"/>
    <property type="match status" value="1"/>
</dbReference>
<evidence type="ECO:0000313" key="13">
    <source>
        <dbReference type="Proteomes" id="UP001165089"/>
    </source>
</evidence>
<accession>A0ABQ5Q8Y8</accession>
<keyword evidence="8" id="KW-0812">Transmembrane</keyword>
<protein>
    <recommendedName>
        <fullName evidence="3">histidine kinase</fullName>
        <ecNumber evidence="3">2.7.13.3</ecNumber>
    </recommendedName>
</protein>
<dbReference type="Pfam" id="PF00512">
    <property type="entry name" value="HisKA"/>
    <property type="match status" value="1"/>
</dbReference>
<dbReference type="InterPro" id="IPR003594">
    <property type="entry name" value="HATPase_dom"/>
</dbReference>
<dbReference type="SMART" id="SM00387">
    <property type="entry name" value="HATPase_c"/>
    <property type="match status" value="1"/>
</dbReference>
<gene>
    <name evidence="12" type="ORF">GETHPA_21130</name>
</gene>
<keyword evidence="5" id="KW-0808">Transferase</keyword>
<evidence type="ECO:0000259" key="9">
    <source>
        <dbReference type="PROSITE" id="PS50109"/>
    </source>
</evidence>
<feature type="transmembrane region" description="Helical" evidence="8">
    <location>
        <begin position="22"/>
        <end position="44"/>
    </location>
</feature>
<dbReference type="Gene3D" id="1.10.287.130">
    <property type="match status" value="1"/>
</dbReference>
<dbReference type="PROSITE" id="PS50885">
    <property type="entry name" value="HAMP"/>
    <property type="match status" value="1"/>
</dbReference>
<evidence type="ECO:0000256" key="3">
    <source>
        <dbReference type="ARBA" id="ARBA00012438"/>
    </source>
</evidence>
<feature type="domain" description="Histidine kinase" evidence="9">
    <location>
        <begin position="292"/>
        <end position="516"/>
    </location>
</feature>
<feature type="modified residue" description="4-aspartylphosphate" evidence="7">
    <location>
        <position position="708"/>
    </location>
</feature>
<proteinExistence type="predicted"/>
<evidence type="ECO:0000256" key="8">
    <source>
        <dbReference type="SAM" id="Phobius"/>
    </source>
</evidence>
<dbReference type="InterPro" id="IPR011006">
    <property type="entry name" value="CheY-like_superfamily"/>
</dbReference>
<dbReference type="InterPro" id="IPR003660">
    <property type="entry name" value="HAMP_dom"/>
</dbReference>
<dbReference type="InterPro" id="IPR036890">
    <property type="entry name" value="HATPase_C_sf"/>
</dbReference>
<dbReference type="PRINTS" id="PR00344">
    <property type="entry name" value="BCTRLSENSOR"/>
</dbReference>
<feature type="modified residue" description="4-aspartylphosphate" evidence="7">
    <location>
        <position position="588"/>
    </location>
</feature>
<dbReference type="Pfam" id="PF02518">
    <property type="entry name" value="HATPase_c"/>
    <property type="match status" value="1"/>
</dbReference>
<dbReference type="Pfam" id="PF00672">
    <property type="entry name" value="HAMP"/>
    <property type="match status" value="1"/>
</dbReference>
<keyword evidence="6" id="KW-0418">Kinase</keyword>
<dbReference type="SUPFAM" id="SSF52172">
    <property type="entry name" value="CheY-like"/>
    <property type="match status" value="2"/>
</dbReference>
<dbReference type="InterPro" id="IPR001789">
    <property type="entry name" value="Sig_transdc_resp-reg_receiver"/>
</dbReference>
<evidence type="ECO:0000259" key="10">
    <source>
        <dbReference type="PROSITE" id="PS50110"/>
    </source>
</evidence>
<sequence length="790" mass="86551">MQNVPSETLPLVRPRASIRRKAVVLVLLTTGLALLLAALGFVAYEGYASRRAAAQDLRALGEIIAYNATPAVVFHDAGPAQQILDGLRVHGHITRARIQTAAGEVLADFPLGSPKESPWPGTAAEDRVWFSRGRVELVQHIRSEAGTPVGLLFLESDQAALAERLAWAGAFSLLILGLIGLTVWAILGRYGRMLTDPILDLAHIAFAVSTTRDYSMRARAGSDDELGMLVQAFNGMLERIQEQDRRLAEHREHLEVQVASRTAELVRTNNELLVAKERAEVSNRAKSTFLANMSHELRTPLNAILLYSELVREDSEKEGHAGILPDIRRIESAGRHLLDLINDILDLSKIEAGKMTVARDAFEVPAMLRDVLATVEPLAAKNGNTLEADIDPGVTSLTSDPTKVKQSLFNLLSNACKFTRKGRITVRAVLRPVVPGGPPWLHLSVADTGIGIRPDQLERIFNEFIQAEETTSRQFEGTGLGLALSRKFCQMLGGDIRVESEVGRGSTFTILLPLDPPEAPAAKLPGPAPVLREPGGRGQVLLIDDDPHLLEALARILARDGFGVASAQDGLEGLRMARLDPPDLVVLDVMMPRMDGWEVLKAFKADPALADIPVVMLSILEEAERGLALGAIDYLYKPVDRAQLTRVLDRHRPAQPPFRILVVEDDVPTQHAVQRLLLSEGWESWPALDGREALQRMEPEAPGVVLLDLMMPGMDGFEFLAEKQRRAGWADIPVVVLTARDLTPAERERLRTAQVSAVLQKGLYTRGELVEEIRKAVRRGLPPAEGRGHP</sequence>
<dbReference type="EMBL" id="BSDD01000004">
    <property type="protein sequence ID" value="GLH70580.1"/>
    <property type="molecule type" value="Genomic_DNA"/>
</dbReference>
<dbReference type="SUPFAM" id="SSF158472">
    <property type="entry name" value="HAMP domain-like"/>
    <property type="match status" value="1"/>
</dbReference>
<dbReference type="Gene3D" id="6.10.340.10">
    <property type="match status" value="1"/>
</dbReference>